<proteinExistence type="inferred from homology"/>
<organism evidence="9 10">
    <name type="scientific">Shewanella psychrophila</name>
    <dbReference type="NCBI Taxonomy" id="225848"/>
    <lineage>
        <taxon>Bacteria</taxon>
        <taxon>Pseudomonadati</taxon>
        <taxon>Pseudomonadota</taxon>
        <taxon>Gammaproteobacteria</taxon>
        <taxon>Alteromonadales</taxon>
        <taxon>Shewanellaceae</taxon>
        <taxon>Shewanella</taxon>
    </lineage>
</organism>
<dbReference type="InterPro" id="IPR000304">
    <property type="entry name" value="Pyrroline-COOH_reductase"/>
</dbReference>
<dbReference type="Proteomes" id="UP000189545">
    <property type="component" value="Chromosome"/>
</dbReference>
<dbReference type="PANTHER" id="PTHR11645">
    <property type="entry name" value="PYRROLINE-5-CARBOXYLATE REDUCTASE"/>
    <property type="match status" value="1"/>
</dbReference>
<dbReference type="Pfam" id="PF03807">
    <property type="entry name" value="F420_oxidored"/>
    <property type="match status" value="1"/>
</dbReference>
<evidence type="ECO:0000256" key="4">
    <source>
        <dbReference type="HAMAP-Rule" id="MF_01925"/>
    </source>
</evidence>
<dbReference type="EMBL" id="CP014782">
    <property type="protein sequence ID" value="AQS37499.1"/>
    <property type="molecule type" value="Genomic_DNA"/>
</dbReference>
<protein>
    <recommendedName>
        <fullName evidence="4 5">Pyrroline-5-carboxylate reductase</fullName>
        <shortName evidence="4">P5C reductase</shortName>
        <shortName evidence="4">P5CR</shortName>
        <ecNumber evidence="4 5">1.5.1.2</ecNumber>
    </recommendedName>
    <alternativeName>
        <fullName evidence="4">PCA reductase</fullName>
    </alternativeName>
</protein>
<evidence type="ECO:0000313" key="9">
    <source>
        <dbReference type="EMBL" id="AQS37499.1"/>
    </source>
</evidence>
<dbReference type="InterPro" id="IPR036291">
    <property type="entry name" value="NAD(P)-bd_dom_sf"/>
</dbReference>
<dbReference type="InterPro" id="IPR028939">
    <property type="entry name" value="P5C_Rdtase_cat_N"/>
</dbReference>
<dbReference type="NCBIfam" id="TIGR00112">
    <property type="entry name" value="proC"/>
    <property type="match status" value="1"/>
</dbReference>
<comment type="catalytic activity">
    <reaction evidence="4">
        <text>L-proline + NADP(+) = (S)-1-pyrroline-5-carboxylate + NADPH + 2 H(+)</text>
        <dbReference type="Rhea" id="RHEA:14109"/>
        <dbReference type="ChEBI" id="CHEBI:15378"/>
        <dbReference type="ChEBI" id="CHEBI:17388"/>
        <dbReference type="ChEBI" id="CHEBI:57783"/>
        <dbReference type="ChEBI" id="CHEBI:58349"/>
        <dbReference type="ChEBI" id="CHEBI:60039"/>
        <dbReference type="EC" id="1.5.1.2"/>
    </reaction>
</comment>
<dbReference type="RefSeq" id="WP_077752660.1">
    <property type="nucleotide sequence ID" value="NZ_CP014782.1"/>
</dbReference>
<keyword evidence="10" id="KW-1185">Reference proteome</keyword>
<feature type="domain" description="Pyrroline-5-carboxylate reductase dimerisation" evidence="8">
    <location>
        <begin position="163"/>
        <end position="268"/>
    </location>
</feature>
<evidence type="ECO:0000259" key="8">
    <source>
        <dbReference type="Pfam" id="PF14748"/>
    </source>
</evidence>
<dbReference type="HAMAP" id="MF_01925">
    <property type="entry name" value="P5C_reductase"/>
    <property type="match status" value="1"/>
</dbReference>
<dbReference type="SUPFAM" id="SSF51735">
    <property type="entry name" value="NAD(P)-binding Rossmann-fold domains"/>
    <property type="match status" value="1"/>
</dbReference>
<gene>
    <name evidence="4" type="primary">proC</name>
    <name evidence="9" type="ORF">Sps_02341</name>
</gene>
<evidence type="ECO:0000256" key="5">
    <source>
        <dbReference type="NCBIfam" id="TIGR00112"/>
    </source>
</evidence>
<dbReference type="EC" id="1.5.1.2" evidence="4 5"/>
<evidence type="ECO:0000256" key="2">
    <source>
        <dbReference type="ARBA" id="ARBA00022857"/>
    </source>
</evidence>
<dbReference type="OrthoDB" id="9805754at2"/>
<evidence type="ECO:0000256" key="1">
    <source>
        <dbReference type="ARBA" id="ARBA00005525"/>
    </source>
</evidence>
<dbReference type="STRING" id="225848.Sps_02341"/>
<dbReference type="Gene3D" id="3.40.50.720">
    <property type="entry name" value="NAD(P)-binding Rossmann-like Domain"/>
    <property type="match status" value="1"/>
</dbReference>
<dbReference type="GO" id="GO:0055129">
    <property type="term" value="P:L-proline biosynthetic process"/>
    <property type="evidence" value="ECO:0007669"/>
    <property type="project" value="UniProtKB-UniRule"/>
</dbReference>
<keyword evidence="4" id="KW-0963">Cytoplasm</keyword>
<comment type="pathway">
    <text evidence="4">Amino-acid biosynthesis; L-proline biosynthesis; L-proline from L-glutamate 5-semialdehyde: step 1/1.</text>
</comment>
<name>A0A1S6HPS1_9GAMM</name>
<dbReference type="PIRSF" id="PIRSF000193">
    <property type="entry name" value="Pyrrol-5-carb_rd"/>
    <property type="match status" value="1"/>
</dbReference>
<feature type="binding site" evidence="6">
    <location>
        <begin position="9"/>
        <end position="14"/>
    </location>
    <ligand>
        <name>NADP(+)</name>
        <dbReference type="ChEBI" id="CHEBI:58349"/>
    </ligand>
</feature>
<evidence type="ECO:0000313" key="10">
    <source>
        <dbReference type="Proteomes" id="UP000189545"/>
    </source>
</evidence>
<feature type="binding site" evidence="6">
    <location>
        <position position="57"/>
    </location>
    <ligand>
        <name>NADPH</name>
        <dbReference type="ChEBI" id="CHEBI:57783"/>
    </ligand>
</feature>
<feature type="domain" description="Pyrroline-5-carboxylate reductase catalytic N-terminal" evidence="7">
    <location>
        <begin position="5"/>
        <end position="99"/>
    </location>
</feature>
<dbReference type="InterPro" id="IPR008927">
    <property type="entry name" value="6-PGluconate_DH-like_C_sf"/>
</dbReference>
<dbReference type="FunFam" id="1.10.3730.10:FF:000001">
    <property type="entry name" value="Pyrroline-5-carboxylate reductase"/>
    <property type="match status" value="1"/>
</dbReference>
<dbReference type="SUPFAM" id="SSF48179">
    <property type="entry name" value="6-phosphogluconate dehydrogenase C-terminal domain-like"/>
    <property type="match status" value="1"/>
</dbReference>
<dbReference type="PANTHER" id="PTHR11645:SF0">
    <property type="entry name" value="PYRROLINE-5-CARBOXYLATE REDUCTASE 3"/>
    <property type="match status" value="1"/>
</dbReference>
<comment type="subcellular location">
    <subcellularLocation>
        <location evidence="4">Cytoplasm</location>
    </subcellularLocation>
</comment>
<keyword evidence="4" id="KW-0028">Amino-acid biosynthesis</keyword>
<keyword evidence="3 4" id="KW-0560">Oxidoreductase</keyword>
<dbReference type="AlphaFoldDB" id="A0A1S6HPS1"/>
<comment type="similarity">
    <text evidence="1 4">Belongs to the pyrroline-5-carboxylate reductase family.</text>
</comment>
<reference evidence="9 10" key="1">
    <citation type="submission" date="2016-03" db="EMBL/GenBank/DDBJ databases">
        <title>Complete genome sequence of Shewanella psychrophila WP2, a deep sea bacterium isolated from west Pacific sediment.</title>
        <authorList>
            <person name="Xu G."/>
            <person name="Jian H."/>
        </authorList>
    </citation>
    <scope>NUCLEOTIDE SEQUENCE [LARGE SCALE GENOMIC DNA]</scope>
    <source>
        <strain evidence="9 10">WP2</strain>
    </source>
</reference>
<dbReference type="Gene3D" id="1.10.3730.10">
    <property type="entry name" value="ProC C-terminal domain-like"/>
    <property type="match status" value="1"/>
</dbReference>
<dbReference type="InterPro" id="IPR029036">
    <property type="entry name" value="P5CR_dimer"/>
</dbReference>
<dbReference type="GO" id="GO:0004735">
    <property type="term" value="F:pyrroline-5-carboxylate reductase activity"/>
    <property type="evidence" value="ECO:0007669"/>
    <property type="project" value="UniProtKB-UniRule"/>
</dbReference>
<keyword evidence="4" id="KW-0641">Proline biosynthesis</keyword>
<dbReference type="UniPathway" id="UPA00098">
    <property type="reaction ID" value="UER00361"/>
</dbReference>
<accession>A0A1S6HPS1</accession>
<sequence>MAEKKLCFIGAGNMTRSITTGLVSNGYNASLIHATNPSAPKLEALKTSLNIVTSHDNLAAAKQADVIVLSVKPHFMQGVCEQLSTLDLSNKLIITIAAGIPAKRYSDYFGQEIKLIRTMPNTPTQIGVGMTGLYAGDEISSEQKLLCEKLMLSGGEVVWVKNESELDQVIALSGSSPAYFFLFMEAMIDNAKASGMDEYKARQLVQQAALGAAQMVKQNPELTTAQLRENVTSKGGTTAQAIAALEAGDLRGIVKQAMDDCVARAQEMAEQY</sequence>
<comment type="catalytic activity">
    <reaction evidence="4">
        <text>L-proline + NAD(+) = (S)-1-pyrroline-5-carboxylate + NADH + 2 H(+)</text>
        <dbReference type="Rhea" id="RHEA:14105"/>
        <dbReference type="ChEBI" id="CHEBI:15378"/>
        <dbReference type="ChEBI" id="CHEBI:17388"/>
        <dbReference type="ChEBI" id="CHEBI:57540"/>
        <dbReference type="ChEBI" id="CHEBI:57945"/>
        <dbReference type="ChEBI" id="CHEBI:60039"/>
        <dbReference type="EC" id="1.5.1.2"/>
    </reaction>
</comment>
<evidence type="ECO:0000256" key="3">
    <source>
        <dbReference type="ARBA" id="ARBA00023002"/>
    </source>
</evidence>
<dbReference type="Pfam" id="PF14748">
    <property type="entry name" value="P5CR_dimer"/>
    <property type="match status" value="1"/>
</dbReference>
<comment type="function">
    <text evidence="4">Catalyzes the reduction of 1-pyrroline-5-carboxylate (PCA) to L-proline.</text>
</comment>
<dbReference type="GO" id="GO:0005737">
    <property type="term" value="C:cytoplasm"/>
    <property type="evidence" value="ECO:0007669"/>
    <property type="project" value="UniProtKB-SubCell"/>
</dbReference>
<keyword evidence="2 4" id="KW-0521">NADP</keyword>
<evidence type="ECO:0000259" key="7">
    <source>
        <dbReference type="Pfam" id="PF03807"/>
    </source>
</evidence>
<dbReference type="KEGG" id="spsw:Sps_02341"/>
<evidence type="ECO:0000256" key="6">
    <source>
        <dbReference type="PIRSR" id="PIRSR000193-1"/>
    </source>
</evidence>